<feature type="binding site" evidence="2">
    <location>
        <position position="148"/>
    </location>
    <ligand>
        <name>Fe cation</name>
        <dbReference type="ChEBI" id="CHEBI:24875"/>
    </ligand>
</feature>
<dbReference type="AlphaFoldDB" id="A0A0G0RT50"/>
<feature type="active site" evidence="2">
    <location>
        <position position="145"/>
    </location>
</feature>
<gene>
    <name evidence="2" type="primary">def</name>
    <name evidence="3" type="ORF">UT92_C0001G0041</name>
</gene>
<sequence length="172" mass="19512">MKIYTIADKTEEKFLRTKTADFDFSEHTKKDIDELIKKMKSAMLKAKGIGLSANQIGLDLNFFIAQIPKIQGQKIIGRESYTVFNPQITKISKQTIATEEGCLSVPGIYGLVERSVSVVLRGEDRYSKKITIKANDLLARVFQHETDHLNGILFIDKAKKLYKTNETQNNNL</sequence>
<feature type="binding site" evidence="2">
    <location>
        <position position="144"/>
    </location>
    <ligand>
        <name>Fe cation</name>
        <dbReference type="ChEBI" id="CHEBI:24875"/>
    </ligand>
</feature>
<dbReference type="CDD" id="cd00487">
    <property type="entry name" value="Pep_deformylase"/>
    <property type="match status" value="1"/>
</dbReference>
<comment type="caution">
    <text evidence="3">The sequence shown here is derived from an EMBL/GenBank/DDBJ whole genome shotgun (WGS) entry which is preliminary data.</text>
</comment>
<keyword evidence="2" id="KW-0648">Protein biosynthesis</keyword>
<dbReference type="GO" id="GO:0042586">
    <property type="term" value="F:peptide deformylase activity"/>
    <property type="evidence" value="ECO:0007669"/>
    <property type="project" value="UniProtKB-UniRule"/>
</dbReference>
<dbReference type="PATRIC" id="fig|1618406.3.peg.41"/>
<dbReference type="EC" id="3.5.1.88" evidence="2"/>
<dbReference type="Proteomes" id="UP000034489">
    <property type="component" value="Unassembled WGS sequence"/>
</dbReference>
<dbReference type="HAMAP" id="MF_00163">
    <property type="entry name" value="Pep_deformylase"/>
    <property type="match status" value="1"/>
</dbReference>
<dbReference type="Gene3D" id="3.90.45.10">
    <property type="entry name" value="Peptide deformylase"/>
    <property type="match status" value="1"/>
</dbReference>
<organism evidence="3 4">
    <name type="scientific">Candidatus Curtissbacteria bacterium GW2011_GWA1_40_24</name>
    <dbReference type="NCBI Taxonomy" id="1618406"/>
    <lineage>
        <taxon>Bacteria</taxon>
        <taxon>Candidatus Curtissiibacteriota</taxon>
    </lineage>
</organism>
<keyword evidence="2" id="KW-0479">Metal-binding</keyword>
<dbReference type="GO" id="GO:0046872">
    <property type="term" value="F:metal ion binding"/>
    <property type="evidence" value="ECO:0007669"/>
    <property type="project" value="UniProtKB-KW"/>
</dbReference>
<comment type="function">
    <text evidence="2">Removes the formyl group from the N-terminal Met of newly synthesized proteins. Requires at least a dipeptide for an efficient rate of reaction. N-terminal L-methionine is a prerequisite for activity but the enzyme has broad specificity at other positions.</text>
</comment>
<dbReference type="Pfam" id="PF01327">
    <property type="entry name" value="Pep_deformylase"/>
    <property type="match status" value="1"/>
</dbReference>
<keyword evidence="2" id="KW-0378">Hydrolase</keyword>
<dbReference type="PRINTS" id="PR01576">
    <property type="entry name" value="PDEFORMYLASE"/>
</dbReference>
<comment type="similarity">
    <text evidence="1 2">Belongs to the polypeptide deformylase family.</text>
</comment>
<name>A0A0G0RT50_9BACT</name>
<protein>
    <recommendedName>
        <fullName evidence="2">Peptide deformylase</fullName>
        <shortName evidence="2">PDF</shortName>
        <ecNumber evidence="2">3.5.1.88</ecNumber>
    </recommendedName>
    <alternativeName>
        <fullName evidence="2">Polypeptide deformylase</fullName>
    </alternativeName>
</protein>
<dbReference type="SUPFAM" id="SSF56420">
    <property type="entry name" value="Peptide deformylase"/>
    <property type="match status" value="1"/>
</dbReference>
<dbReference type="GO" id="GO:0006412">
    <property type="term" value="P:translation"/>
    <property type="evidence" value="ECO:0007669"/>
    <property type="project" value="UniProtKB-UniRule"/>
</dbReference>
<reference evidence="3 4" key="1">
    <citation type="journal article" date="2015" name="Nature">
        <title>rRNA introns, odd ribosomes, and small enigmatic genomes across a large radiation of phyla.</title>
        <authorList>
            <person name="Brown C.T."/>
            <person name="Hug L.A."/>
            <person name="Thomas B.C."/>
            <person name="Sharon I."/>
            <person name="Castelle C.J."/>
            <person name="Singh A."/>
            <person name="Wilkins M.J."/>
            <person name="Williams K.H."/>
            <person name="Banfield J.F."/>
        </authorList>
    </citation>
    <scope>NUCLEOTIDE SEQUENCE [LARGE SCALE GENOMIC DNA]</scope>
</reference>
<dbReference type="PANTHER" id="PTHR10458">
    <property type="entry name" value="PEPTIDE DEFORMYLASE"/>
    <property type="match status" value="1"/>
</dbReference>
<feature type="binding site" evidence="2">
    <location>
        <position position="102"/>
    </location>
    <ligand>
        <name>Fe cation</name>
        <dbReference type="ChEBI" id="CHEBI:24875"/>
    </ligand>
</feature>
<comment type="cofactor">
    <cofactor evidence="2">
        <name>Fe(2+)</name>
        <dbReference type="ChEBI" id="CHEBI:29033"/>
    </cofactor>
    <text evidence="2">Binds 1 Fe(2+) ion.</text>
</comment>
<dbReference type="InterPro" id="IPR036821">
    <property type="entry name" value="Peptide_deformylase_sf"/>
</dbReference>
<evidence type="ECO:0000256" key="2">
    <source>
        <dbReference type="HAMAP-Rule" id="MF_00163"/>
    </source>
</evidence>
<keyword evidence="2" id="KW-0408">Iron</keyword>
<evidence type="ECO:0000313" key="3">
    <source>
        <dbReference type="EMBL" id="KKR55698.1"/>
    </source>
</evidence>
<dbReference type="NCBIfam" id="NF001159">
    <property type="entry name" value="PRK00150.1-3"/>
    <property type="match status" value="1"/>
</dbReference>
<dbReference type="InterPro" id="IPR023635">
    <property type="entry name" value="Peptide_deformylase"/>
</dbReference>
<evidence type="ECO:0000256" key="1">
    <source>
        <dbReference type="ARBA" id="ARBA00010759"/>
    </source>
</evidence>
<accession>A0A0G0RT50</accession>
<comment type="catalytic activity">
    <reaction evidence="2">
        <text>N-terminal N-formyl-L-methionyl-[peptide] + H2O = N-terminal L-methionyl-[peptide] + formate</text>
        <dbReference type="Rhea" id="RHEA:24420"/>
        <dbReference type="Rhea" id="RHEA-COMP:10639"/>
        <dbReference type="Rhea" id="RHEA-COMP:10640"/>
        <dbReference type="ChEBI" id="CHEBI:15377"/>
        <dbReference type="ChEBI" id="CHEBI:15740"/>
        <dbReference type="ChEBI" id="CHEBI:49298"/>
        <dbReference type="ChEBI" id="CHEBI:64731"/>
        <dbReference type="EC" id="3.5.1.88"/>
    </reaction>
</comment>
<dbReference type="EMBL" id="LBYQ01000001">
    <property type="protein sequence ID" value="KKR55698.1"/>
    <property type="molecule type" value="Genomic_DNA"/>
</dbReference>
<dbReference type="PIRSF" id="PIRSF004749">
    <property type="entry name" value="Pep_def"/>
    <property type="match status" value="1"/>
</dbReference>
<proteinExistence type="inferred from homology"/>
<dbReference type="PANTHER" id="PTHR10458:SF22">
    <property type="entry name" value="PEPTIDE DEFORMYLASE"/>
    <property type="match status" value="1"/>
</dbReference>
<evidence type="ECO:0000313" key="4">
    <source>
        <dbReference type="Proteomes" id="UP000034489"/>
    </source>
</evidence>
<dbReference type="NCBIfam" id="TIGR00079">
    <property type="entry name" value="pept_deformyl"/>
    <property type="match status" value="1"/>
</dbReference>